<accession>A0ABT7BZB6</accession>
<feature type="domain" description="ArnT-like N-terminal" evidence="11">
    <location>
        <begin position="23"/>
        <end position="270"/>
    </location>
</feature>
<evidence type="ECO:0000259" key="12">
    <source>
        <dbReference type="Pfam" id="PF16192"/>
    </source>
</evidence>
<sequence>MSIHRSLTFFPPLPWFRLGLVAIWIIALCLRFWGLSRFNTLVFDEVYFAKFAQDYLSRNELFDGHPPLGKYAIALGMWISDRISMPQNFPSNDLTGMVRSTFSYRWFNALTGSFIPLIVAAITEQLYPRRSYGLLAAGLITLDGLFLVESRYGLINIYLVLFGLLAHYLALLGLRSQNPSAKAKNAIAFTLSGMSFGLCAAVKWNGLGFWLGWMALVFIANLRQKIQEKRERQNSNLWFDRIPTISIWKIGLYWIILPYIVYAIAWIPHLQLNPDYNFWENQQQLLGYHQSVGTGSDIHPYCSSWLSWPLLLRPIAYYYQTANNEQLIFDVHAFGNPLLWWSASVAIAILLPTIFLSKKSPILSSLALYLTINYAANWLPWSLVSRCTFLYHYMSALIFSILALALICDRSLASDRLHHKLLAISSVTLFAIAFIFWLPIYLGLPLTPQEFHWRMWFNGWI</sequence>
<feature type="transmembrane region" description="Helical" evidence="10">
    <location>
        <begin position="363"/>
        <end position="384"/>
    </location>
</feature>
<feature type="transmembrane region" description="Helical" evidence="10">
    <location>
        <begin position="154"/>
        <end position="174"/>
    </location>
</feature>
<evidence type="ECO:0000256" key="2">
    <source>
        <dbReference type="ARBA" id="ARBA00004922"/>
    </source>
</evidence>
<comment type="similarity">
    <text evidence="3 10">Belongs to the glycosyltransferase 39 family.</text>
</comment>
<evidence type="ECO:0000313" key="13">
    <source>
        <dbReference type="EMBL" id="MDJ1184132.1"/>
    </source>
</evidence>
<feature type="transmembrane region" description="Helical" evidence="10">
    <location>
        <begin position="12"/>
        <end position="33"/>
    </location>
</feature>
<keyword evidence="8 10" id="KW-0472">Membrane</keyword>
<evidence type="ECO:0000256" key="8">
    <source>
        <dbReference type="ARBA" id="ARBA00023136"/>
    </source>
</evidence>
<comment type="function">
    <text evidence="10">Protein O-mannosyltransferase that catalyzes the transfer of a single mannose residue from a polyprenol phospho-mannosyl lipidic donor to the hydroxyl group of selected serine and threonine residues in acceptor proteins.</text>
</comment>
<dbReference type="Proteomes" id="UP001232992">
    <property type="component" value="Unassembled WGS sequence"/>
</dbReference>
<dbReference type="InterPro" id="IPR032421">
    <property type="entry name" value="PMT_4TMC"/>
</dbReference>
<feature type="transmembrane region" description="Helical" evidence="10">
    <location>
        <begin position="247"/>
        <end position="267"/>
    </location>
</feature>
<feature type="transmembrane region" description="Helical" evidence="10">
    <location>
        <begin position="131"/>
        <end position="148"/>
    </location>
</feature>
<evidence type="ECO:0000256" key="7">
    <source>
        <dbReference type="ARBA" id="ARBA00022989"/>
    </source>
</evidence>
<evidence type="ECO:0000313" key="14">
    <source>
        <dbReference type="Proteomes" id="UP001232992"/>
    </source>
</evidence>
<evidence type="ECO:0000259" key="11">
    <source>
        <dbReference type="Pfam" id="PF02366"/>
    </source>
</evidence>
<keyword evidence="7 10" id="KW-1133">Transmembrane helix</keyword>
<evidence type="ECO:0000256" key="3">
    <source>
        <dbReference type="ARBA" id="ARBA00007222"/>
    </source>
</evidence>
<dbReference type="EC" id="2.4.1.-" evidence="10"/>
<comment type="pathway">
    <text evidence="2 10">Protein modification; protein glycosylation.</text>
</comment>
<feature type="transmembrane region" description="Helical" evidence="10">
    <location>
        <begin position="104"/>
        <end position="122"/>
    </location>
</feature>
<dbReference type="InterPro" id="IPR027005">
    <property type="entry name" value="PMT-like"/>
</dbReference>
<evidence type="ECO:0000256" key="9">
    <source>
        <dbReference type="ARBA" id="ARBA00093617"/>
    </source>
</evidence>
<proteinExistence type="inferred from homology"/>
<feature type="transmembrane region" description="Helical" evidence="10">
    <location>
        <begin position="338"/>
        <end position="356"/>
    </location>
</feature>
<feature type="transmembrane region" description="Helical" evidence="10">
    <location>
        <begin position="390"/>
        <end position="409"/>
    </location>
</feature>
<dbReference type="PANTHER" id="PTHR10050">
    <property type="entry name" value="DOLICHYL-PHOSPHATE-MANNOSE--PROTEIN MANNOSYLTRANSFERASE"/>
    <property type="match status" value="1"/>
</dbReference>
<gene>
    <name evidence="13" type="ORF">PMH09_13145</name>
</gene>
<dbReference type="PANTHER" id="PTHR10050:SF46">
    <property type="entry name" value="PROTEIN O-MANNOSYL-TRANSFERASE 2"/>
    <property type="match status" value="1"/>
</dbReference>
<dbReference type="InterPro" id="IPR003342">
    <property type="entry name" value="ArnT-like_N"/>
</dbReference>
<comment type="subcellular location">
    <subcellularLocation>
        <location evidence="10">Cell membrane</location>
    </subcellularLocation>
    <subcellularLocation>
        <location evidence="1">Endomembrane system</location>
        <topology evidence="1">Multi-pass membrane protein</topology>
    </subcellularLocation>
</comment>
<dbReference type="EMBL" id="JAQOSQ010000012">
    <property type="protein sequence ID" value="MDJ1184132.1"/>
    <property type="molecule type" value="Genomic_DNA"/>
</dbReference>
<feature type="transmembrane region" description="Helical" evidence="10">
    <location>
        <begin position="421"/>
        <end position="444"/>
    </location>
</feature>
<feature type="transmembrane region" description="Helical" evidence="10">
    <location>
        <begin position="210"/>
        <end position="226"/>
    </location>
</feature>
<comment type="caution">
    <text evidence="13">The sequence shown here is derived from an EMBL/GenBank/DDBJ whole genome shotgun (WGS) entry which is preliminary data.</text>
</comment>
<evidence type="ECO:0000256" key="1">
    <source>
        <dbReference type="ARBA" id="ARBA00004127"/>
    </source>
</evidence>
<dbReference type="Pfam" id="PF16192">
    <property type="entry name" value="PMT_4TMC"/>
    <property type="match status" value="1"/>
</dbReference>
<dbReference type="RefSeq" id="WP_283758784.1">
    <property type="nucleotide sequence ID" value="NZ_JAQOSQ010000012.1"/>
</dbReference>
<keyword evidence="4 10" id="KW-0328">Glycosyltransferase</keyword>
<evidence type="ECO:0000256" key="10">
    <source>
        <dbReference type="RuleBase" id="RU367007"/>
    </source>
</evidence>
<feature type="domain" description="Protein O-mannosyl-transferase C-terminal four TM" evidence="12">
    <location>
        <begin position="277"/>
        <end position="460"/>
    </location>
</feature>
<evidence type="ECO:0000256" key="6">
    <source>
        <dbReference type="ARBA" id="ARBA00022692"/>
    </source>
</evidence>
<keyword evidence="14" id="KW-1185">Reference proteome</keyword>
<evidence type="ECO:0000256" key="5">
    <source>
        <dbReference type="ARBA" id="ARBA00022679"/>
    </source>
</evidence>
<dbReference type="Pfam" id="PF02366">
    <property type="entry name" value="PMT"/>
    <property type="match status" value="1"/>
</dbReference>
<keyword evidence="10" id="KW-1003">Cell membrane</keyword>
<evidence type="ECO:0000256" key="4">
    <source>
        <dbReference type="ARBA" id="ARBA00022676"/>
    </source>
</evidence>
<keyword evidence="6 10" id="KW-0812">Transmembrane</keyword>
<keyword evidence="5 10" id="KW-0808">Transferase</keyword>
<reference evidence="13 14" key="1">
    <citation type="submission" date="2023-01" db="EMBL/GenBank/DDBJ databases">
        <title>Novel diversity within Roseofilum (Cyanobacteria; Desertifilaceae) from marine benthic mats with descriptions of four novel species.</title>
        <authorList>
            <person name="Wang Y."/>
            <person name="Berthold D.E."/>
            <person name="Hu J."/>
            <person name="Lefler F.W."/>
            <person name="Laughinghouse H.D. IV."/>
        </authorList>
    </citation>
    <scope>NUCLEOTIDE SEQUENCE [LARGE SCALE GENOMIC DNA]</scope>
    <source>
        <strain evidence="13 14">BLCC-M143</strain>
    </source>
</reference>
<protein>
    <recommendedName>
        <fullName evidence="9 10">Polyprenol-phosphate-mannose--protein mannosyltransferase</fullName>
        <ecNumber evidence="10">2.4.1.-</ecNumber>
    </recommendedName>
</protein>
<name>A0ABT7BZB6_9CYAN</name>
<organism evidence="13 14">
    <name type="scientific">Roseofilum casamattae BLCC-M143</name>
    <dbReference type="NCBI Taxonomy" id="3022442"/>
    <lineage>
        <taxon>Bacteria</taxon>
        <taxon>Bacillati</taxon>
        <taxon>Cyanobacteriota</taxon>
        <taxon>Cyanophyceae</taxon>
        <taxon>Desertifilales</taxon>
        <taxon>Desertifilaceae</taxon>
        <taxon>Roseofilum</taxon>
        <taxon>Roseofilum casamattae</taxon>
    </lineage>
</organism>